<dbReference type="GO" id="GO:0032259">
    <property type="term" value="P:methylation"/>
    <property type="evidence" value="ECO:0007669"/>
    <property type="project" value="UniProtKB-KW"/>
</dbReference>
<keyword evidence="5" id="KW-0489">Methyltransferase</keyword>
<evidence type="ECO:0000256" key="2">
    <source>
        <dbReference type="ARBA" id="ARBA00011914"/>
    </source>
</evidence>
<evidence type="ECO:0000313" key="7">
    <source>
        <dbReference type="EMBL" id="OZY86141.1"/>
    </source>
</evidence>
<dbReference type="CDD" id="cd02440">
    <property type="entry name" value="AdoMet_MTases"/>
    <property type="match status" value="1"/>
</dbReference>
<evidence type="ECO:0000256" key="4">
    <source>
        <dbReference type="ARBA" id="ARBA00022490"/>
    </source>
</evidence>
<accession>A0A266Q9V9</accession>
<dbReference type="Gene3D" id="3.40.50.150">
    <property type="entry name" value="Vaccinia Virus protein VP39"/>
    <property type="match status" value="1"/>
</dbReference>
<sequence length="216" mass="24214">MTQFRVRYQTLEFGTTDIHIRSLRDNQEFSDDDGTAADLGISSANWPLFGIIWPSGEVLADVMAAFDFKGKRILEVGCGIALASLILNHRRADITATDYHPGAEDFLNKNTQLNKDQLIPFVRTGWSDAISDLGLFDVIIGSDLLYESEHVELLAGFIHQHAAQECEVILIDPGRGHHAKFSKKMVSLGYSHSQTKTQVHIQGRQSFNGQILRYQR</sequence>
<dbReference type="GO" id="GO:0016301">
    <property type="term" value="F:kinase activity"/>
    <property type="evidence" value="ECO:0007669"/>
    <property type="project" value="UniProtKB-KW"/>
</dbReference>
<dbReference type="PANTHER" id="PTHR13539">
    <property type="entry name" value="CALMODULIN-LYSINE N-METHYLTRANSFERASE"/>
    <property type="match status" value="1"/>
</dbReference>
<dbReference type="AlphaFoldDB" id="A0A266Q9V9"/>
<dbReference type="InterPro" id="IPR019410">
    <property type="entry name" value="Methyltransf_16"/>
</dbReference>
<dbReference type="SUPFAM" id="SSF53335">
    <property type="entry name" value="S-adenosyl-L-methionine-dependent methyltransferases"/>
    <property type="match status" value="1"/>
</dbReference>
<evidence type="ECO:0000256" key="6">
    <source>
        <dbReference type="ARBA" id="ARBA00022679"/>
    </source>
</evidence>
<dbReference type="InterPro" id="IPR029063">
    <property type="entry name" value="SAM-dependent_MTases_sf"/>
</dbReference>
<keyword evidence="6" id="KW-0808">Transferase</keyword>
<protein>
    <recommendedName>
        <fullName evidence="3">Calmodulin-lysine N-methyltransferase</fullName>
        <ecNumber evidence="2">2.1.1.60</ecNumber>
    </recommendedName>
</protein>
<dbReference type="Pfam" id="PF10294">
    <property type="entry name" value="Methyltransf_16"/>
    <property type="match status" value="1"/>
</dbReference>
<gene>
    <name evidence="7" type="ORF">CBP51_03670</name>
</gene>
<evidence type="ECO:0000256" key="3">
    <source>
        <dbReference type="ARBA" id="ARBA00020594"/>
    </source>
</evidence>
<proteinExistence type="predicted"/>
<comment type="subcellular location">
    <subcellularLocation>
        <location evidence="1">Cytoplasm</location>
    </subcellularLocation>
</comment>
<evidence type="ECO:0000256" key="1">
    <source>
        <dbReference type="ARBA" id="ARBA00004496"/>
    </source>
</evidence>
<dbReference type="RefSeq" id="WP_094983893.1">
    <property type="nucleotide sequence ID" value="NZ_NHNI01000001.1"/>
</dbReference>
<dbReference type="EMBL" id="NHNI01000001">
    <property type="protein sequence ID" value="OZY86141.1"/>
    <property type="molecule type" value="Genomic_DNA"/>
</dbReference>
<dbReference type="Proteomes" id="UP000216101">
    <property type="component" value="Unassembled WGS sequence"/>
</dbReference>
<reference evidence="8" key="1">
    <citation type="submission" date="2017-05" db="EMBL/GenBank/DDBJ databases">
        <authorList>
            <person name="Barney B.M."/>
        </authorList>
    </citation>
    <scope>NUCLEOTIDE SEQUENCE [LARGE SCALE GENOMIC DNA]</scope>
    <source>
        <strain evidence="8">PSBB022</strain>
    </source>
</reference>
<keyword evidence="8" id="KW-1185">Reference proteome</keyword>
<dbReference type="GO" id="GO:0005737">
    <property type="term" value="C:cytoplasm"/>
    <property type="evidence" value="ECO:0007669"/>
    <property type="project" value="UniProtKB-SubCell"/>
</dbReference>
<dbReference type="GO" id="GO:0018025">
    <property type="term" value="F:calmodulin-lysine N-methyltransferase activity"/>
    <property type="evidence" value="ECO:0007669"/>
    <property type="project" value="UniProtKB-EC"/>
</dbReference>
<organism evidence="7 8">
    <name type="scientific">Cellvibrio mixtus</name>
    <dbReference type="NCBI Taxonomy" id="39650"/>
    <lineage>
        <taxon>Bacteria</taxon>
        <taxon>Pseudomonadati</taxon>
        <taxon>Pseudomonadota</taxon>
        <taxon>Gammaproteobacteria</taxon>
        <taxon>Cellvibrionales</taxon>
        <taxon>Cellvibrionaceae</taxon>
        <taxon>Cellvibrio</taxon>
    </lineage>
</organism>
<dbReference type="InterPro" id="IPR025800">
    <property type="entry name" value="CaM-Lys-N-MeTrfase"/>
</dbReference>
<keyword evidence="7" id="KW-0418">Kinase</keyword>
<comment type="caution">
    <text evidence="7">The sequence shown here is derived from an EMBL/GenBank/DDBJ whole genome shotgun (WGS) entry which is preliminary data.</text>
</comment>
<evidence type="ECO:0000313" key="8">
    <source>
        <dbReference type="Proteomes" id="UP000216101"/>
    </source>
</evidence>
<name>A0A266Q9V9_9GAMM</name>
<dbReference type="PANTHER" id="PTHR13539:SF3">
    <property type="entry name" value="CALMODULIN-LYSINE N-METHYLTRANSFERASE"/>
    <property type="match status" value="1"/>
</dbReference>
<dbReference type="EC" id="2.1.1.60" evidence="2"/>
<keyword evidence="4" id="KW-0963">Cytoplasm</keyword>
<evidence type="ECO:0000256" key="5">
    <source>
        <dbReference type="ARBA" id="ARBA00022603"/>
    </source>
</evidence>